<organism evidence="3 4">
    <name type="scientific">Flavobacterium aureirubrum</name>
    <dbReference type="NCBI Taxonomy" id="3133147"/>
    <lineage>
        <taxon>Bacteria</taxon>
        <taxon>Pseudomonadati</taxon>
        <taxon>Bacteroidota</taxon>
        <taxon>Flavobacteriia</taxon>
        <taxon>Flavobacteriales</taxon>
        <taxon>Flavobacteriaceae</taxon>
        <taxon>Flavobacterium</taxon>
    </lineage>
</organism>
<evidence type="ECO:0000313" key="4">
    <source>
        <dbReference type="Proteomes" id="UP001460072"/>
    </source>
</evidence>
<feature type="transmembrane region" description="Helical" evidence="1">
    <location>
        <begin position="68"/>
        <end position="91"/>
    </location>
</feature>
<gene>
    <name evidence="3" type="ORF">WFZ85_12290</name>
</gene>
<keyword evidence="1" id="KW-0472">Membrane</keyword>
<dbReference type="Pfam" id="PF09835">
    <property type="entry name" value="DUF2062"/>
    <property type="match status" value="1"/>
</dbReference>
<name>A0ABU9N6R7_9FLAO</name>
<comment type="caution">
    <text evidence="3">The sequence shown here is derived from an EMBL/GenBank/DDBJ whole genome shotgun (WGS) entry which is preliminary data.</text>
</comment>
<evidence type="ECO:0000256" key="1">
    <source>
        <dbReference type="SAM" id="Phobius"/>
    </source>
</evidence>
<dbReference type="InterPro" id="IPR018639">
    <property type="entry name" value="DUF2062"/>
</dbReference>
<evidence type="ECO:0000259" key="2">
    <source>
        <dbReference type="Pfam" id="PF09835"/>
    </source>
</evidence>
<feature type="transmembrane region" description="Helical" evidence="1">
    <location>
        <begin position="116"/>
        <end position="138"/>
    </location>
</feature>
<dbReference type="PANTHER" id="PTHR40547">
    <property type="entry name" value="SLL0298 PROTEIN"/>
    <property type="match status" value="1"/>
</dbReference>
<feature type="transmembrane region" description="Helical" evidence="1">
    <location>
        <begin position="34"/>
        <end position="61"/>
    </location>
</feature>
<keyword evidence="1" id="KW-0812">Transmembrane</keyword>
<protein>
    <submittedName>
        <fullName evidence="3">DUF2062 domain-containing protein</fullName>
    </submittedName>
</protein>
<keyword evidence="1" id="KW-1133">Transmembrane helix</keyword>
<keyword evidence="4" id="KW-1185">Reference proteome</keyword>
<sequence length="155" mass="17517">MTVAKSRNFIQTIFKKFKINALKIYHARGSAHEIALGAAIGVFWGVFPTFGLSTVLSVLLYKIFRFNLLVAISAAFISNPLTSPLLLLLSYKVGTYFIETNIKFDTENWYQNFSKLGYIMLIGSTIVSTVTALVIYFLTKFIVKKRRAFKNANII</sequence>
<dbReference type="PANTHER" id="PTHR40547:SF1">
    <property type="entry name" value="SLL0298 PROTEIN"/>
    <property type="match status" value="1"/>
</dbReference>
<proteinExistence type="predicted"/>
<dbReference type="RefSeq" id="WP_342696593.1">
    <property type="nucleotide sequence ID" value="NZ_JBCGDO010000017.1"/>
</dbReference>
<dbReference type="Proteomes" id="UP001460072">
    <property type="component" value="Unassembled WGS sequence"/>
</dbReference>
<reference evidence="3 4" key="1">
    <citation type="submission" date="2024-03" db="EMBL/GenBank/DDBJ databases">
        <title>Two novel species of the genus Flavobacterium exhibiting potentially degradation of complex polysaccharides.</title>
        <authorList>
            <person name="Lian X."/>
        </authorList>
    </citation>
    <scope>NUCLEOTIDE SEQUENCE [LARGE SCALE GENOMIC DNA]</scope>
    <source>
        <strain evidence="4">j3</strain>
    </source>
</reference>
<feature type="domain" description="DUF2062" evidence="2">
    <location>
        <begin position="17"/>
        <end position="149"/>
    </location>
</feature>
<accession>A0ABU9N6R7</accession>
<evidence type="ECO:0000313" key="3">
    <source>
        <dbReference type="EMBL" id="MEM0543399.1"/>
    </source>
</evidence>
<dbReference type="EMBL" id="JBCGDO010000017">
    <property type="protein sequence ID" value="MEM0543399.1"/>
    <property type="molecule type" value="Genomic_DNA"/>
</dbReference>